<feature type="binding site" evidence="18">
    <location>
        <position position="77"/>
    </location>
    <ligand>
        <name>Ca(2+)</name>
        <dbReference type="ChEBI" id="CHEBI:29108"/>
        <label>1</label>
    </ligand>
</feature>
<dbReference type="InterPro" id="IPR002016">
    <property type="entry name" value="Haem_peroxidase"/>
</dbReference>
<evidence type="ECO:0000256" key="21">
    <source>
        <dbReference type="RuleBase" id="RU362060"/>
    </source>
</evidence>
<evidence type="ECO:0000256" key="19">
    <source>
        <dbReference type="PIRSR" id="PIRSR600823-4"/>
    </source>
</evidence>
<feature type="binding site" evidence="18">
    <location>
        <position position="70"/>
    </location>
    <ligand>
        <name>Ca(2+)</name>
        <dbReference type="ChEBI" id="CHEBI:29108"/>
        <label>1</label>
    </ligand>
</feature>
<dbReference type="Proteomes" id="UP001141806">
    <property type="component" value="Unassembled WGS sequence"/>
</dbReference>
<dbReference type="SUPFAM" id="SSF48113">
    <property type="entry name" value="Heme-dependent peroxidases"/>
    <property type="match status" value="1"/>
</dbReference>
<dbReference type="EC" id="1.11.1.7" evidence="4 21"/>
<dbReference type="FunFam" id="1.10.520.10:FF:000001">
    <property type="entry name" value="Peroxidase"/>
    <property type="match status" value="1"/>
</dbReference>
<keyword evidence="7 21" id="KW-0349">Heme</keyword>
<evidence type="ECO:0000256" key="16">
    <source>
        <dbReference type="PIRSR" id="PIRSR600823-1"/>
    </source>
</evidence>
<dbReference type="PRINTS" id="PR00458">
    <property type="entry name" value="PEROXIDASE"/>
</dbReference>
<evidence type="ECO:0000256" key="2">
    <source>
        <dbReference type="ARBA" id="ARBA00002322"/>
    </source>
</evidence>
<feature type="signal peptide" evidence="21">
    <location>
        <begin position="1"/>
        <end position="26"/>
    </location>
</feature>
<evidence type="ECO:0000256" key="6">
    <source>
        <dbReference type="ARBA" id="ARBA00022559"/>
    </source>
</evidence>
<comment type="catalytic activity">
    <reaction evidence="1 21">
        <text>2 a phenolic donor + H2O2 = 2 a phenolic radical donor + 2 H2O</text>
        <dbReference type="Rhea" id="RHEA:56136"/>
        <dbReference type="ChEBI" id="CHEBI:15377"/>
        <dbReference type="ChEBI" id="CHEBI:16240"/>
        <dbReference type="ChEBI" id="CHEBI:139520"/>
        <dbReference type="ChEBI" id="CHEBI:139521"/>
        <dbReference type="EC" id="1.11.1.7"/>
    </reaction>
</comment>
<reference evidence="23" key="1">
    <citation type="journal article" date="2023" name="Plant J.">
        <title>The genome of the king protea, Protea cynaroides.</title>
        <authorList>
            <person name="Chang J."/>
            <person name="Duong T.A."/>
            <person name="Schoeman C."/>
            <person name="Ma X."/>
            <person name="Roodt D."/>
            <person name="Barker N."/>
            <person name="Li Z."/>
            <person name="Van de Peer Y."/>
            <person name="Mizrachi E."/>
        </authorList>
    </citation>
    <scope>NUCLEOTIDE SEQUENCE</scope>
    <source>
        <tissue evidence="23">Young leaves</tissue>
    </source>
</reference>
<evidence type="ECO:0000256" key="17">
    <source>
        <dbReference type="PIRSR" id="PIRSR600823-2"/>
    </source>
</evidence>
<dbReference type="GO" id="GO:0140825">
    <property type="term" value="F:lactoperoxidase activity"/>
    <property type="evidence" value="ECO:0007669"/>
    <property type="project" value="UniProtKB-EC"/>
</dbReference>
<evidence type="ECO:0000313" key="23">
    <source>
        <dbReference type="EMBL" id="KAJ4968535.1"/>
    </source>
</evidence>
<feature type="binding site" evidence="18">
    <location>
        <position position="248"/>
    </location>
    <ligand>
        <name>Ca(2+)</name>
        <dbReference type="ChEBI" id="CHEBI:29108"/>
        <label>2</label>
    </ligand>
</feature>
<feature type="binding site" evidence="18">
    <location>
        <position position="75"/>
    </location>
    <ligand>
        <name>Ca(2+)</name>
        <dbReference type="ChEBI" id="CHEBI:29108"/>
        <label>1</label>
    </ligand>
</feature>
<dbReference type="GO" id="GO:0020037">
    <property type="term" value="F:heme binding"/>
    <property type="evidence" value="ECO:0007669"/>
    <property type="project" value="UniProtKB-UniRule"/>
</dbReference>
<keyword evidence="9 21" id="KW-0732">Signal</keyword>
<organism evidence="23 24">
    <name type="scientific">Protea cynaroides</name>
    <dbReference type="NCBI Taxonomy" id="273540"/>
    <lineage>
        <taxon>Eukaryota</taxon>
        <taxon>Viridiplantae</taxon>
        <taxon>Streptophyta</taxon>
        <taxon>Embryophyta</taxon>
        <taxon>Tracheophyta</taxon>
        <taxon>Spermatophyta</taxon>
        <taxon>Magnoliopsida</taxon>
        <taxon>Proteales</taxon>
        <taxon>Proteaceae</taxon>
        <taxon>Protea</taxon>
    </lineage>
</organism>
<keyword evidence="13 20" id="KW-1015">Disulfide bond</keyword>
<feature type="binding site" description="axial binding residue" evidence="18">
    <location>
        <position position="196"/>
    </location>
    <ligand>
        <name>heme b</name>
        <dbReference type="ChEBI" id="CHEBI:60344"/>
    </ligand>
    <ligandPart>
        <name>Fe</name>
        <dbReference type="ChEBI" id="CHEBI:18248"/>
    </ligandPart>
</feature>
<evidence type="ECO:0000256" key="15">
    <source>
        <dbReference type="ARBA" id="ARBA00023324"/>
    </source>
</evidence>
<keyword evidence="5 21" id="KW-0964">Secreted</keyword>
<keyword evidence="24" id="KW-1185">Reference proteome</keyword>
<keyword evidence="12 18" id="KW-0408">Iron</keyword>
<dbReference type="CDD" id="cd00693">
    <property type="entry name" value="secretory_peroxidase"/>
    <property type="match status" value="1"/>
</dbReference>
<keyword evidence="10 18" id="KW-0106">Calcium</keyword>
<feature type="binding site" evidence="18">
    <location>
        <position position="73"/>
    </location>
    <ligand>
        <name>Ca(2+)</name>
        <dbReference type="ChEBI" id="CHEBI:29108"/>
        <label>1</label>
    </ligand>
</feature>
<evidence type="ECO:0000256" key="1">
    <source>
        <dbReference type="ARBA" id="ARBA00000189"/>
    </source>
</evidence>
<evidence type="ECO:0000256" key="11">
    <source>
        <dbReference type="ARBA" id="ARBA00023002"/>
    </source>
</evidence>
<dbReference type="PANTHER" id="PTHR31235">
    <property type="entry name" value="PEROXIDASE 25-RELATED"/>
    <property type="match status" value="1"/>
</dbReference>
<comment type="similarity">
    <text evidence="21">Belongs to the peroxidase family. Classical plant (class III) peroxidase subfamily.</text>
</comment>
<dbReference type="PROSITE" id="PS50873">
    <property type="entry name" value="PEROXIDASE_4"/>
    <property type="match status" value="1"/>
</dbReference>
<dbReference type="OrthoDB" id="2113341at2759"/>
<comment type="subcellular location">
    <subcellularLocation>
        <location evidence="21">Secreted</location>
    </subcellularLocation>
</comment>
<evidence type="ECO:0000313" key="24">
    <source>
        <dbReference type="Proteomes" id="UP001141806"/>
    </source>
</evidence>
<keyword evidence="14" id="KW-0325">Glycoprotein</keyword>
<evidence type="ECO:0000256" key="4">
    <source>
        <dbReference type="ARBA" id="ARBA00012313"/>
    </source>
</evidence>
<keyword evidence="6 21" id="KW-0575">Peroxidase</keyword>
<feature type="disulfide bond" evidence="20">
    <location>
        <begin position="71"/>
        <end position="76"/>
    </location>
</feature>
<sequence>MRLMKLKLFFWVCSIAFAIVIGRCEAGELKNNFYEKSCPVAEALVRNIIWKHVATDSALPAKLLRMHFHDCFVTGCDASILLDPTGKNPVEKEAPPNLSLRGFDAIEDVKTQLEKTCPGVVSCADILTLAARDAVSFQFRRPIWEVLTGRRDGSISNATEALTNIPSPFFNFTTLQREFAKRGLSVRDLVVLSGAHTLGMAHCNLFSIRVYNFTGKGDRDPLLNSSYAAYLKTKCKSLSDSKTAVGMDPQSSLSFDNHYFENLKLQQGLFLSDAALLTDNGSINIVDKMLVSRKFFIKFGQSMKRMGEIGILTGSSGEIRKKCSLV</sequence>
<feature type="disulfide bond" evidence="20">
    <location>
        <begin position="38"/>
        <end position="117"/>
    </location>
</feature>
<evidence type="ECO:0000256" key="12">
    <source>
        <dbReference type="ARBA" id="ARBA00023004"/>
    </source>
</evidence>
<dbReference type="GO" id="GO:0046872">
    <property type="term" value="F:metal ion binding"/>
    <property type="evidence" value="ECO:0007669"/>
    <property type="project" value="UniProtKB-UniRule"/>
</dbReference>
<feature type="disulfide bond" evidence="20">
    <location>
        <begin position="123"/>
        <end position="323"/>
    </location>
</feature>
<keyword evidence="11 21" id="KW-0560">Oxidoreductase</keyword>
<feature type="binding site" evidence="18">
    <location>
        <position position="197"/>
    </location>
    <ligand>
        <name>Ca(2+)</name>
        <dbReference type="ChEBI" id="CHEBI:29108"/>
        <label>2</label>
    </ligand>
</feature>
<dbReference type="FunFam" id="1.10.420.10:FF:000008">
    <property type="entry name" value="Peroxidase"/>
    <property type="match status" value="1"/>
</dbReference>
<dbReference type="InterPro" id="IPR019793">
    <property type="entry name" value="Peroxidases_heam-ligand_BS"/>
</dbReference>
<comment type="function">
    <text evidence="2">Removal of H(2)O(2), oxidation of toxic reductants, biosynthesis and degradation of lignin, suberization, auxin catabolism, response to environmental stresses such as wounding, pathogen attack and oxidative stress. These functions might be dependent on each isozyme/isoform in each plant tissue.</text>
</comment>
<protein>
    <recommendedName>
        <fullName evidence="4 21">Peroxidase</fullName>
        <ecNumber evidence="4 21">1.11.1.7</ecNumber>
    </recommendedName>
</protein>
<feature type="disulfide bond" evidence="20">
    <location>
        <begin position="203"/>
        <end position="235"/>
    </location>
</feature>
<dbReference type="InterPro" id="IPR010255">
    <property type="entry name" value="Haem_peroxidase_sf"/>
</dbReference>
<feature type="chain" id="PRO_5040535585" description="Peroxidase" evidence="21">
    <location>
        <begin position="27"/>
        <end position="326"/>
    </location>
</feature>
<feature type="domain" description="Plant heme peroxidase family profile" evidence="22">
    <location>
        <begin position="28"/>
        <end position="326"/>
    </location>
</feature>
<accession>A0A9Q0QQV6</accession>
<name>A0A9Q0QQV6_9MAGN</name>
<evidence type="ECO:0000256" key="13">
    <source>
        <dbReference type="ARBA" id="ARBA00023157"/>
    </source>
</evidence>
<feature type="active site" description="Proton acceptor" evidence="16">
    <location>
        <position position="69"/>
    </location>
</feature>
<dbReference type="InterPro" id="IPR000823">
    <property type="entry name" value="Peroxidase_pln"/>
</dbReference>
<evidence type="ECO:0000256" key="18">
    <source>
        <dbReference type="PIRSR" id="PIRSR600823-3"/>
    </source>
</evidence>
<proteinExistence type="inferred from homology"/>
<dbReference type="Pfam" id="PF00141">
    <property type="entry name" value="peroxidase"/>
    <property type="match status" value="1"/>
</dbReference>
<comment type="caution">
    <text evidence="23">The sequence shown here is derived from an EMBL/GenBank/DDBJ whole genome shotgun (WGS) entry which is preliminary data.</text>
</comment>
<dbReference type="PROSITE" id="PS00435">
    <property type="entry name" value="PEROXIDASE_1"/>
    <property type="match status" value="1"/>
</dbReference>
<dbReference type="Gene3D" id="1.10.420.10">
    <property type="entry name" value="Peroxidase, domain 2"/>
    <property type="match status" value="1"/>
</dbReference>
<evidence type="ECO:0000256" key="5">
    <source>
        <dbReference type="ARBA" id="ARBA00022525"/>
    </source>
</evidence>
<feature type="binding site" evidence="18">
    <location>
        <position position="79"/>
    </location>
    <ligand>
        <name>Ca(2+)</name>
        <dbReference type="ChEBI" id="CHEBI:29108"/>
        <label>1</label>
    </ligand>
</feature>
<dbReference type="Gene3D" id="1.10.520.10">
    <property type="match status" value="1"/>
</dbReference>
<keyword evidence="8 18" id="KW-0479">Metal-binding</keyword>
<evidence type="ECO:0000259" key="22">
    <source>
        <dbReference type="PROSITE" id="PS50873"/>
    </source>
</evidence>
<dbReference type="InterPro" id="IPR033905">
    <property type="entry name" value="Secretory_peroxidase"/>
</dbReference>
<feature type="binding site" evidence="17">
    <location>
        <position position="166"/>
    </location>
    <ligand>
        <name>substrate</name>
    </ligand>
</feature>
<evidence type="ECO:0000256" key="7">
    <source>
        <dbReference type="ARBA" id="ARBA00022617"/>
    </source>
</evidence>
<dbReference type="GO" id="GO:0042744">
    <property type="term" value="P:hydrogen peroxide catabolic process"/>
    <property type="evidence" value="ECO:0007669"/>
    <property type="project" value="UniProtKB-KW"/>
</dbReference>
<gene>
    <name evidence="23" type="ORF">NE237_015236</name>
</gene>
<keyword evidence="15 21" id="KW-0376">Hydrogen peroxide</keyword>
<evidence type="ECO:0000256" key="9">
    <source>
        <dbReference type="ARBA" id="ARBA00022729"/>
    </source>
</evidence>
<comment type="cofactor">
    <cofactor evidence="18 21">
        <name>heme b</name>
        <dbReference type="ChEBI" id="CHEBI:60344"/>
    </cofactor>
    <text evidence="18 21">Binds 1 heme b (iron(II)-protoporphyrin IX) group per subunit.</text>
</comment>
<dbReference type="GO" id="GO:0005576">
    <property type="term" value="C:extracellular region"/>
    <property type="evidence" value="ECO:0007669"/>
    <property type="project" value="UniProtKB-SubCell"/>
</dbReference>
<evidence type="ECO:0000256" key="3">
    <source>
        <dbReference type="ARBA" id="ARBA00006873"/>
    </source>
</evidence>
<dbReference type="AlphaFoldDB" id="A0A9Q0QQV6"/>
<dbReference type="EMBL" id="JAMYWD010000006">
    <property type="protein sequence ID" value="KAJ4968535.1"/>
    <property type="molecule type" value="Genomic_DNA"/>
</dbReference>
<dbReference type="PRINTS" id="PR00461">
    <property type="entry name" value="PLPEROXIDASE"/>
</dbReference>
<comment type="similarity">
    <text evidence="3">Belongs to the peroxidase family. Ascorbate peroxidase subfamily.</text>
</comment>
<feature type="site" description="Transition state stabilizer" evidence="19">
    <location>
        <position position="65"/>
    </location>
</feature>
<comment type="cofactor">
    <cofactor evidence="18 21">
        <name>Ca(2+)</name>
        <dbReference type="ChEBI" id="CHEBI:29108"/>
    </cofactor>
    <text evidence="18 21">Binds 2 calcium ions per subunit.</text>
</comment>
<feature type="binding site" evidence="18">
    <location>
        <position position="91"/>
    </location>
    <ligand>
        <name>Ca(2+)</name>
        <dbReference type="ChEBI" id="CHEBI:29108"/>
        <label>1</label>
    </ligand>
</feature>
<evidence type="ECO:0000256" key="14">
    <source>
        <dbReference type="ARBA" id="ARBA00023180"/>
    </source>
</evidence>
<evidence type="ECO:0000256" key="10">
    <source>
        <dbReference type="ARBA" id="ARBA00022837"/>
    </source>
</evidence>
<dbReference type="GO" id="GO:0006979">
    <property type="term" value="P:response to oxidative stress"/>
    <property type="evidence" value="ECO:0007669"/>
    <property type="project" value="UniProtKB-UniRule"/>
</dbReference>
<evidence type="ECO:0000256" key="20">
    <source>
        <dbReference type="PIRSR" id="PIRSR600823-5"/>
    </source>
</evidence>
<evidence type="ECO:0000256" key="8">
    <source>
        <dbReference type="ARBA" id="ARBA00022723"/>
    </source>
</evidence>
<feature type="binding site" evidence="18">
    <location>
        <position position="256"/>
    </location>
    <ligand>
        <name>Ca(2+)</name>
        <dbReference type="ChEBI" id="CHEBI:29108"/>
        <label>2</label>
    </ligand>
</feature>